<evidence type="ECO:0000256" key="2">
    <source>
        <dbReference type="ARBA" id="ARBA00022475"/>
    </source>
</evidence>
<dbReference type="InterPro" id="IPR040435">
    <property type="entry name" value="Put_GPCR_Chromadorea"/>
</dbReference>
<feature type="compositionally biased region" description="Polar residues" evidence="8">
    <location>
        <begin position="154"/>
        <end position="165"/>
    </location>
</feature>
<dbReference type="AlphaFoldDB" id="A0AAN8FL73"/>
<keyword evidence="5" id="KW-0675">Receptor</keyword>
<evidence type="ECO:0000256" key="9">
    <source>
        <dbReference type="SAM" id="Phobius"/>
    </source>
</evidence>
<reference evidence="10 11" key="1">
    <citation type="submission" date="2019-10" db="EMBL/GenBank/DDBJ databases">
        <title>Assembly and Annotation for the nematode Trichostrongylus colubriformis.</title>
        <authorList>
            <person name="Martin J."/>
        </authorList>
    </citation>
    <scope>NUCLEOTIDE SEQUENCE [LARGE SCALE GENOMIC DNA]</scope>
    <source>
        <strain evidence="10">G859</strain>
        <tissue evidence="10">Whole worm</tissue>
    </source>
</reference>
<protein>
    <recommendedName>
        <fullName evidence="12">G-protein coupled receptors family 1 profile domain-containing protein</fullName>
    </recommendedName>
</protein>
<evidence type="ECO:0000256" key="8">
    <source>
        <dbReference type="SAM" id="MobiDB-lite"/>
    </source>
</evidence>
<evidence type="ECO:0000313" key="10">
    <source>
        <dbReference type="EMBL" id="KAK5978605.1"/>
    </source>
</evidence>
<feature type="transmembrane region" description="Helical" evidence="9">
    <location>
        <begin position="85"/>
        <end position="108"/>
    </location>
</feature>
<evidence type="ECO:0000256" key="5">
    <source>
        <dbReference type="ARBA" id="ARBA00023040"/>
    </source>
</evidence>
<name>A0AAN8FL73_TRICO</name>
<feature type="transmembrane region" description="Helical" evidence="9">
    <location>
        <begin position="45"/>
        <end position="65"/>
    </location>
</feature>
<proteinExistence type="predicted"/>
<gene>
    <name evidence="10" type="ORF">GCK32_017555</name>
</gene>
<organism evidence="10 11">
    <name type="scientific">Trichostrongylus colubriformis</name>
    <name type="common">Black scour worm</name>
    <dbReference type="NCBI Taxonomy" id="6319"/>
    <lineage>
        <taxon>Eukaryota</taxon>
        <taxon>Metazoa</taxon>
        <taxon>Ecdysozoa</taxon>
        <taxon>Nematoda</taxon>
        <taxon>Chromadorea</taxon>
        <taxon>Rhabditida</taxon>
        <taxon>Rhabditina</taxon>
        <taxon>Rhabditomorpha</taxon>
        <taxon>Strongyloidea</taxon>
        <taxon>Trichostrongylidae</taxon>
        <taxon>Trichostrongylus</taxon>
    </lineage>
</organism>
<dbReference type="PANTHER" id="PTHR37441:SF4">
    <property type="entry name" value="G-PROTEIN COUPLED RECEPTORS FAMILY 1 PROFILE DOMAIN-CONTAINING PROTEIN"/>
    <property type="match status" value="1"/>
</dbReference>
<comment type="subcellular location">
    <subcellularLocation>
        <location evidence="1">Cell membrane</location>
        <topology evidence="1">Multi-pass membrane protein</topology>
    </subcellularLocation>
</comment>
<keyword evidence="11" id="KW-1185">Reference proteome</keyword>
<keyword evidence="2" id="KW-1003">Cell membrane</keyword>
<keyword evidence="7" id="KW-0807">Transducer</keyword>
<sequence length="165" mass="18692">MLLLKLHMRLRRCRVVAGGSFKSQHTVERQMTNVRAMNRLGMNMLTFAIGSIPILIVCIVAMVNLRSLSTLGEGEKSPCKTYRNAHLFIEVEILASTAAIVWLIAMIIDPIINTVADRKITAMLRTWLRYFSGHVKSVQRQITESTRISKESSDMQQSSVQPTRF</sequence>
<keyword evidence="4 9" id="KW-1133">Transmembrane helix</keyword>
<evidence type="ECO:0008006" key="12">
    <source>
        <dbReference type="Google" id="ProtNLM"/>
    </source>
</evidence>
<feature type="region of interest" description="Disordered" evidence="8">
    <location>
        <begin position="146"/>
        <end position="165"/>
    </location>
</feature>
<accession>A0AAN8FL73</accession>
<dbReference type="Proteomes" id="UP001331761">
    <property type="component" value="Unassembled WGS sequence"/>
</dbReference>
<evidence type="ECO:0000256" key="6">
    <source>
        <dbReference type="ARBA" id="ARBA00023136"/>
    </source>
</evidence>
<dbReference type="EMBL" id="WIXE01009237">
    <property type="protein sequence ID" value="KAK5978605.1"/>
    <property type="molecule type" value="Genomic_DNA"/>
</dbReference>
<evidence type="ECO:0000256" key="1">
    <source>
        <dbReference type="ARBA" id="ARBA00004651"/>
    </source>
</evidence>
<keyword evidence="6 9" id="KW-0472">Membrane</keyword>
<comment type="caution">
    <text evidence="10">The sequence shown here is derived from an EMBL/GenBank/DDBJ whole genome shotgun (WGS) entry which is preliminary data.</text>
</comment>
<keyword evidence="3 9" id="KW-0812">Transmembrane</keyword>
<dbReference type="PANTHER" id="PTHR37441">
    <property type="entry name" value="PROTEIN CBG16518"/>
    <property type="match status" value="1"/>
</dbReference>
<evidence type="ECO:0000256" key="3">
    <source>
        <dbReference type="ARBA" id="ARBA00022692"/>
    </source>
</evidence>
<evidence type="ECO:0000313" key="11">
    <source>
        <dbReference type="Proteomes" id="UP001331761"/>
    </source>
</evidence>
<dbReference type="GO" id="GO:0005886">
    <property type="term" value="C:plasma membrane"/>
    <property type="evidence" value="ECO:0007669"/>
    <property type="project" value="UniProtKB-SubCell"/>
</dbReference>
<keyword evidence="5" id="KW-0297">G-protein coupled receptor</keyword>
<evidence type="ECO:0000256" key="4">
    <source>
        <dbReference type="ARBA" id="ARBA00022989"/>
    </source>
</evidence>
<dbReference type="GO" id="GO:0004930">
    <property type="term" value="F:G protein-coupled receptor activity"/>
    <property type="evidence" value="ECO:0007669"/>
    <property type="project" value="UniProtKB-KW"/>
</dbReference>
<evidence type="ECO:0000256" key="7">
    <source>
        <dbReference type="ARBA" id="ARBA00023224"/>
    </source>
</evidence>